<comment type="caution">
    <text evidence="1">The sequence shown here is derived from an EMBL/GenBank/DDBJ whole genome shotgun (WGS) entry which is preliminary data.</text>
</comment>
<accession>A0A4U6R2T0</accession>
<dbReference type="AlphaFoldDB" id="A0A4U6R2T0"/>
<evidence type="ECO:0000313" key="2">
    <source>
        <dbReference type="Proteomes" id="UP000308488"/>
    </source>
</evidence>
<dbReference type="OrthoDB" id="7528126at2"/>
<dbReference type="Proteomes" id="UP000308488">
    <property type="component" value="Unassembled WGS sequence"/>
</dbReference>
<proteinExistence type="predicted"/>
<reference evidence="1 2" key="1">
    <citation type="submission" date="2019-05" db="EMBL/GenBank/DDBJ databases">
        <title>Marinobacter panjinensis sp. nov., a moderately halophilic bacterium isolated from sea tidal flat environment.</title>
        <authorList>
            <person name="Yang W."/>
            <person name="An M."/>
            <person name="He W."/>
            <person name="Luo X."/>
            <person name="Zhu L."/>
            <person name="Chen G."/>
            <person name="Zhang Y."/>
            <person name="Wang Y."/>
        </authorList>
    </citation>
    <scope>NUCLEOTIDE SEQUENCE [LARGE SCALE GENOMIC DNA]</scope>
    <source>
        <strain evidence="1 2">PJ-16</strain>
    </source>
</reference>
<dbReference type="RefSeq" id="WP_137435445.1">
    <property type="nucleotide sequence ID" value="NZ_JANRHC010000001.1"/>
</dbReference>
<organism evidence="1 2">
    <name type="scientific">Marinobacter panjinensis</name>
    <dbReference type="NCBI Taxonomy" id="2576384"/>
    <lineage>
        <taxon>Bacteria</taxon>
        <taxon>Pseudomonadati</taxon>
        <taxon>Pseudomonadota</taxon>
        <taxon>Gammaproteobacteria</taxon>
        <taxon>Pseudomonadales</taxon>
        <taxon>Marinobacteraceae</taxon>
        <taxon>Marinobacter</taxon>
    </lineage>
</organism>
<name>A0A4U6R2T0_9GAMM</name>
<gene>
    <name evidence="1" type="ORF">FDP08_07960</name>
</gene>
<evidence type="ECO:0000313" key="1">
    <source>
        <dbReference type="EMBL" id="TKV68034.1"/>
    </source>
</evidence>
<sequence>MYFFVDESGHTGTNLFDENQPILNYGVLSAKTNLDVLAAPKVRAARKKLGVKRLHANEIGFGGLVQIVDELAEIQKKYSPRFDLYRVAKPDHAIICFFDQVFDQGMNPAVGWIGYWTPMRYVYLGKLAFLFDDDLARRAWEARIQLNDAKAESELKSICGELLGRVHVLPDERSRQVIGDALRWAKDHPEKIHYNCKTKKEVLTITPNIIGFQFVMHGIAGRTKNPDHAKRIVVDRQSQFNKAQKALAEFYDGARDVPWLVGPGLPEMDLSNIPRAPLSFVAGTDSVGLELVDVYLWLFKQIMDEKRLPPELYPIVNPQLRRGITDEISINALNSKWSKIIQELPEPTEEQLAKAKEMTDLDEARRQNAIRK</sequence>
<dbReference type="EMBL" id="SZYH01000001">
    <property type="protein sequence ID" value="TKV68034.1"/>
    <property type="molecule type" value="Genomic_DNA"/>
</dbReference>
<protein>
    <submittedName>
        <fullName evidence="1">DUF3800 domain-containing protein</fullName>
    </submittedName>
</protein>
<keyword evidence="2" id="KW-1185">Reference proteome</keyword>